<evidence type="ECO:0000256" key="11">
    <source>
        <dbReference type="PIRSR" id="PIRSR607992-2"/>
    </source>
</evidence>
<dbReference type="PANTHER" id="PTHR13337">
    <property type="entry name" value="SUCCINATE DEHYDROGENASE"/>
    <property type="match status" value="1"/>
</dbReference>
<dbReference type="GO" id="GO:0006121">
    <property type="term" value="P:mitochondrial electron transport, succinate to ubiquinone"/>
    <property type="evidence" value="ECO:0007669"/>
    <property type="project" value="TreeGrafter"/>
</dbReference>
<comment type="subcellular location">
    <subcellularLocation>
        <location evidence="1 12">Mitochondrion inner membrane</location>
        <topology evidence="1 12">Multi-pass membrane protein</topology>
    </subcellularLocation>
</comment>
<dbReference type="AlphaFoldDB" id="A0A7J7JSV4"/>
<dbReference type="PANTHER" id="PTHR13337:SF2">
    <property type="entry name" value="SUCCINATE DEHYDROGENASE [UBIQUINONE] CYTOCHROME B SMALL SUBUNIT, MITOCHONDRIAL"/>
    <property type="match status" value="1"/>
</dbReference>
<comment type="similarity">
    <text evidence="2 12">Belongs to the CybS family.</text>
</comment>
<evidence type="ECO:0000256" key="12">
    <source>
        <dbReference type="RuleBase" id="RU364031"/>
    </source>
</evidence>
<name>A0A7J7JSV4_BUGNE</name>
<reference evidence="13" key="1">
    <citation type="submission" date="2020-06" db="EMBL/GenBank/DDBJ databases">
        <title>Draft genome of Bugula neritina, a colonial animal packing powerful symbionts and potential medicines.</title>
        <authorList>
            <person name="Rayko M."/>
        </authorList>
    </citation>
    <scope>NUCLEOTIDE SEQUENCE [LARGE SCALE GENOMIC DNA]</scope>
    <source>
        <strain evidence="13">Kwan_BN1</strain>
    </source>
</reference>
<keyword evidence="7" id="KW-1133">Transmembrane helix</keyword>
<keyword evidence="12" id="KW-0249">Electron transport</keyword>
<keyword evidence="9 12" id="KW-0472">Membrane</keyword>
<evidence type="ECO:0000256" key="5">
    <source>
        <dbReference type="ARBA" id="ARBA00022792"/>
    </source>
</evidence>
<dbReference type="GO" id="GO:0006099">
    <property type="term" value="P:tricarboxylic acid cycle"/>
    <property type="evidence" value="ECO:0007669"/>
    <property type="project" value="UniProtKB-KW"/>
</dbReference>
<dbReference type="GO" id="GO:0020037">
    <property type="term" value="F:heme binding"/>
    <property type="evidence" value="ECO:0007669"/>
    <property type="project" value="TreeGrafter"/>
</dbReference>
<keyword evidence="4" id="KW-0812">Transmembrane</keyword>
<keyword evidence="5 12" id="KW-0999">Mitochondrion inner membrane</keyword>
<evidence type="ECO:0000256" key="7">
    <source>
        <dbReference type="ARBA" id="ARBA00022989"/>
    </source>
</evidence>
<dbReference type="OrthoDB" id="18577at2759"/>
<dbReference type="EMBL" id="VXIV02001815">
    <property type="protein sequence ID" value="KAF6029442.1"/>
    <property type="molecule type" value="Genomic_DNA"/>
</dbReference>
<keyword evidence="14" id="KW-1185">Reference proteome</keyword>
<protein>
    <recommendedName>
        <fullName evidence="12">Succinate dehydrogenase [ubiquinone] cytochrome b small subunit</fullName>
    </recommendedName>
</protein>
<keyword evidence="12" id="KW-0349">Heme</keyword>
<dbReference type="Pfam" id="PF05328">
    <property type="entry name" value="CybS"/>
    <property type="match status" value="1"/>
</dbReference>
<evidence type="ECO:0000256" key="10">
    <source>
        <dbReference type="PIRSR" id="PIRSR607992-1"/>
    </source>
</evidence>
<sequence length="171" mass="18859">MNMTTGIAFKHCLKSSLKTYCKPMNASVLASPSFCYGGQNMLNKRPIHLTSVKKATPEAVSSHRGHWVAERVMSAGLYAVIPAAFILEPSFAMDTALCTSLVIHSHWGISGVFADYMHGYPSDTGERRYPILTTMAKVLPYVLSITAFACLMNFNYNDVGLVKAICMLWKL</sequence>
<dbReference type="Gene3D" id="1.20.1300.10">
    <property type="entry name" value="Fumarate reductase/succinate dehydrogenase, transmembrane subunit"/>
    <property type="match status" value="1"/>
</dbReference>
<keyword evidence="3 12" id="KW-0813">Transport</keyword>
<dbReference type="GO" id="GO:0005743">
    <property type="term" value="C:mitochondrial inner membrane"/>
    <property type="evidence" value="ECO:0007669"/>
    <property type="project" value="UniProtKB-SubCell"/>
</dbReference>
<proteinExistence type="inferred from homology"/>
<comment type="caution">
    <text evidence="13">The sequence shown here is derived from an EMBL/GenBank/DDBJ whole genome shotgun (WGS) entry which is preliminary data.</text>
</comment>
<dbReference type="GO" id="GO:0048039">
    <property type="term" value="F:ubiquinone binding"/>
    <property type="evidence" value="ECO:0007669"/>
    <property type="project" value="TreeGrafter"/>
</dbReference>
<organism evidence="13 14">
    <name type="scientific">Bugula neritina</name>
    <name type="common">Brown bryozoan</name>
    <name type="synonym">Sertularia neritina</name>
    <dbReference type="NCBI Taxonomy" id="10212"/>
    <lineage>
        <taxon>Eukaryota</taxon>
        <taxon>Metazoa</taxon>
        <taxon>Spiralia</taxon>
        <taxon>Lophotrochozoa</taxon>
        <taxon>Bryozoa</taxon>
        <taxon>Gymnolaemata</taxon>
        <taxon>Cheilostomatida</taxon>
        <taxon>Flustrina</taxon>
        <taxon>Buguloidea</taxon>
        <taxon>Bugulidae</taxon>
        <taxon>Bugula</taxon>
    </lineage>
</organism>
<evidence type="ECO:0000313" key="14">
    <source>
        <dbReference type="Proteomes" id="UP000593567"/>
    </source>
</evidence>
<dbReference type="GO" id="GO:0046872">
    <property type="term" value="F:metal ion binding"/>
    <property type="evidence" value="ECO:0007669"/>
    <property type="project" value="UniProtKB-KW"/>
</dbReference>
<accession>A0A7J7JSV4</accession>
<gene>
    <name evidence="13" type="ORF">EB796_012242</name>
</gene>
<evidence type="ECO:0000256" key="4">
    <source>
        <dbReference type="ARBA" id="ARBA00022692"/>
    </source>
</evidence>
<keyword evidence="11 12" id="KW-0479">Metal-binding</keyword>
<comment type="function">
    <text evidence="12">Membrane-anchoring subunit of succinate dehydrogenase (SDH) that is involved in complex II of the mitochondrial electron transport chain and is responsible for transferring electrons from succinate to ubiquinone (coenzyme Q).</text>
</comment>
<evidence type="ECO:0000256" key="9">
    <source>
        <dbReference type="ARBA" id="ARBA00023136"/>
    </source>
</evidence>
<keyword evidence="6 12" id="KW-0809">Transit peptide</keyword>
<dbReference type="Proteomes" id="UP000593567">
    <property type="component" value="Unassembled WGS sequence"/>
</dbReference>
<feature type="binding site" description="axial binding residue" evidence="11">
    <location>
        <position position="104"/>
    </location>
    <ligand>
        <name>heme b</name>
        <dbReference type="ChEBI" id="CHEBI:60344"/>
        <note>ligand shared with SDHC</note>
    </ligand>
    <ligandPart>
        <name>Fe</name>
        <dbReference type="ChEBI" id="CHEBI:18248"/>
    </ligandPart>
</feature>
<keyword evidence="8 12" id="KW-0496">Mitochondrion</keyword>
<dbReference type="InterPro" id="IPR007992">
    <property type="entry name" value="CybS"/>
</dbReference>
<evidence type="ECO:0000256" key="3">
    <source>
        <dbReference type="ARBA" id="ARBA00022448"/>
    </source>
</evidence>
<evidence type="ECO:0000256" key="6">
    <source>
        <dbReference type="ARBA" id="ARBA00022946"/>
    </source>
</evidence>
<evidence type="ECO:0000256" key="1">
    <source>
        <dbReference type="ARBA" id="ARBA00004448"/>
    </source>
</evidence>
<dbReference type="InterPro" id="IPR034804">
    <property type="entry name" value="SQR/QFR_C/D"/>
</dbReference>
<evidence type="ECO:0000313" key="13">
    <source>
        <dbReference type="EMBL" id="KAF6029442.1"/>
    </source>
</evidence>
<evidence type="ECO:0000256" key="8">
    <source>
        <dbReference type="ARBA" id="ARBA00023128"/>
    </source>
</evidence>
<keyword evidence="11" id="KW-0408">Iron</keyword>
<evidence type="ECO:0000256" key="2">
    <source>
        <dbReference type="ARBA" id="ARBA00007294"/>
    </source>
</evidence>
<feature type="binding site" evidence="10">
    <location>
        <position position="116"/>
    </location>
    <ligand>
        <name>a ubiquinone</name>
        <dbReference type="ChEBI" id="CHEBI:16389"/>
        <note>ligand shared with IP/SDHB</note>
    </ligand>
</feature>
<keyword evidence="12" id="KW-0816">Tricarboxylic acid cycle</keyword>